<sequence length="184" mass="20975">MISEVFSNPIDSMILRVWKVQIMLNSKDENHKNVIHLVDEGKAADMIYLDFSKAFDTVFHSTLLEKLLGRGTLCWIKSWLDGQTQRVLVNGAASNEEIESITGKFADDTKLRGSVNLLEGRRTLQRDLDRLERWADSNGMKFSKAKCQVLHFGHNNSMQHYRMGTSGWRAARQKGTWGFGLTRG</sequence>
<reference evidence="1" key="1">
    <citation type="submission" date="2019-10" db="EMBL/GenBank/DDBJ databases">
        <authorList>
            <person name="Soares A.E.R."/>
            <person name="Aleixo A."/>
            <person name="Schneider P."/>
            <person name="Miyaki C.Y."/>
            <person name="Schneider M.P."/>
            <person name="Mello C."/>
            <person name="Vasconcelos A.T.R."/>
        </authorList>
    </citation>
    <scope>NUCLEOTIDE SEQUENCE</scope>
    <source>
        <tissue evidence="1">Muscle</tissue>
    </source>
</reference>
<comment type="caution">
    <text evidence="1">The sequence shown here is derived from an EMBL/GenBank/DDBJ whole genome shotgun (WGS) entry which is preliminary data.</text>
</comment>
<name>A0ABQ9CKJ9_9PASS</name>
<dbReference type="Proteomes" id="UP001145742">
    <property type="component" value="Unassembled WGS sequence"/>
</dbReference>
<organism evidence="1 2">
    <name type="scientific">Willisornis vidua</name>
    <name type="common">Xingu scale-backed antbird</name>
    <dbReference type="NCBI Taxonomy" id="1566151"/>
    <lineage>
        <taxon>Eukaryota</taxon>
        <taxon>Metazoa</taxon>
        <taxon>Chordata</taxon>
        <taxon>Craniata</taxon>
        <taxon>Vertebrata</taxon>
        <taxon>Euteleostomi</taxon>
        <taxon>Archelosauria</taxon>
        <taxon>Archosauria</taxon>
        <taxon>Dinosauria</taxon>
        <taxon>Saurischia</taxon>
        <taxon>Theropoda</taxon>
        <taxon>Coelurosauria</taxon>
        <taxon>Aves</taxon>
        <taxon>Neognathae</taxon>
        <taxon>Neoaves</taxon>
        <taxon>Telluraves</taxon>
        <taxon>Australaves</taxon>
        <taxon>Passeriformes</taxon>
        <taxon>Thamnophilidae</taxon>
        <taxon>Willisornis</taxon>
    </lineage>
</organism>
<dbReference type="EMBL" id="WHWB01034786">
    <property type="protein sequence ID" value="KAJ7404173.1"/>
    <property type="molecule type" value="Genomic_DNA"/>
</dbReference>
<evidence type="ECO:0000313" key="1">
    <source>
        <dbReference type="EMBL" id="KAJ7404173.1"/>
    </source>
</evidence>
<keyword evidence="2" id="KW-1185">Reference proteome</keyword>
<dbReference type="PANTHER" id="PTHR33332">
    <property type="entry name" value="REVERSE TRANSCRIPTASE DOMAIN-CONTAINING PROTEIN"/>
    <property type="match status" value="1"/>
</dbReference>
<evidence type="ECO:0000313" key="2">
    <source>
        <dbReference type="Proteomes" id="UP001145742"/>
    </source>
</evidence>
<evidence type="ECO:0008006" key="3">
    <source>
        <dbReference type="Google" id="ProtNLM"/>
    </source>
</evidence>
<accession>A0ABQ9CKJ9</accession>
<gene>
    <name evidence="1" type="ORF">WISP_147105</name>
</gene>
<proteinExistence type="predicted"/>
<protein>
    <recommendedName>
        <fullName evidence="3">Rna-directed dna polymerase from mobile element jockey-like</fullName>
    </recommendedName>
</protein>